<keyword evidence="4" id="KW-0677">Repeat</keyword>
<evidence type="ECO:0000256" key="2">
    <source>
        <dbReference type="ARBA" id="ARBA00022525"/>
    </source>
</evidence>
<dbReference type="Pfam" id="PF00090">
    <property type="entry name" value="TSP_1"/>
    <property type="match status" value="4"/>
</dbReference>
<dbReference type="Pfam" id="PF22195">
    <property type="entry name" value="TSP1_CFP_C"/>
    <property type="match status" value="1"/>
</dbReference>
<dbReference type="InterPro" id="IPR036383">
    <property type="entry name" value="TSP1_rpt_sf"/>
</dbReference>
<dbReference type="InterPro" id="IPR052065">
    <property type="entry name" value="Compl_asym_regulator"/>
</dbReference>
<gene>
    <name evidence="8" type="primary">si:ch73-237c6.1</name>
    <name evidence="7" type="synonym">CFP</name>
    <name evidence="7" type="ORF">AMEX_G15724</name>
</gene>
<dbReference type="PANTHER" id="PTHR22906">
    <property type="entry name" value="PROPERDIN"/>
    <property type="match status" value="1"/>
</dbReference>
<evidence type="ECO:0000256" key="4">
    <source>
        <dbReference type="ARBA" id="ARBA00022737"/>
    </source>
</evidence>
<protein>
    <submittedName>
        <fullName evidence="7 8">Properdin</fullName>
    </submittedName>
</protein>
<dbReference type="FunFam" id="2.20.100.10:FF:000001">
    <property type="entry name" value="semaphorin-5A isoform X1"/>
    <property type="match status" value="2"/>
</dbReference>
<reference evidence="8" key="2">
    <citation type="submission" date="2025-05" db="UniProtKB">
        <authorList>
            <consortium name="Ensembl"/>
        </authorList>
    </citation>
    <scope>IDENTIFICATION</scope>
</reference>
<organism evidence="8 9">
    <name type="scientific">Astyanax mexicanus</name>
    <name type="common">Blind cave fish</name>
    <name type="synonym">Astyanax fasciatus mexicanus</name>
    <dbReference type="NCBI Taxonomy" id="7994"/>
    <lineage>
        <taxon>Eukaryota</taxon>
        <taxon>Metazoa</taxon>
        <taxon>Chordata</taxon>
        <taxon>Craniata</taxon>
        <taxon>Vertebrata</taxon>
        <taxon>Euteleostomi</taxon>
        <taxon>Actinopterygii</taxon>
        <taxon>Neopterygii</taxon>
        <taxon>Teleostei</taxon>
        <taxon>Ostariophysi</taxon>
        <taxon>Characiformes</taxon>
        <taxon>Characoidei</taxon>
        <taxon>Acestrorhamphidae</taxon>
        <taxon>Acestrorhamphinae</taxon>
        <taxon>Astyanax</taxon>
    </lineage>
</organism>
<evidence type="ECO:0000256" key="1">
    <source>
        <dbReference type="ARBA" id="ARBA00004613"/>
    </source>
</evidence>
<feature type="signal peptide" evidence="6">
    <location>
        <begin position="1"/>
        <end position="21"/>
    </location>
</feature>
<dbReference type="SMART" id="SM00209">
    <property type="entry name" value="TSP1"/>
    <property type="match status" value="6"/>
</dbReference>
<dbReference type="PANTHER" id="PTHR22906:SF43">
    <property type="entry name" value="PROPERDIN"/>
    <property type="match status" value="1"/>
</dbReference>
<evidence type="ECO:0000313" key="9">
    <source>
        <dbReference type="Proteomes" id="UP000694621"/>
    </source>
</evidence>
<dbReference type="SUPFAM" id="SSF82895">
    <property type="entry name" value="TSP-1 type 1 repeat"/>
    <property type="match status" value="6"/>
</dbReference>
<dbReference type="Proteomes" id="UP000752171">
    <property type="component" value="Unassembled WGS sequence"/>
</dbReference>
<accession>A0A8B9LPX2</accession>
<proteinExistence type="predicted"/>
<dbReference type="AlphaFoldDB" id="A0A8B9LPX2"/>
<dbReference type="KEGG" id="amex:103043236"/>
<dbReference type="PROSITE" id="PS50092">
    <property type="entry name" value="TSP1"/>
    <property type="match status" value="6"/>
</dbReference>
<dbReference type="GeneID" id="103043236"/>
<dbReference type="Proteomes" id="UP000694621">
    <property type="component" value="Unplaced"/>
</dbReference>
<sequence>MKSLIFCKILLLVLHVQQAVSQSVQCFTDFSLTDGTCSDLLGDLPLEDCCMNPQYGFVERGACKSCRFAQWTEWSPWGRCSVNCLQGVRQRRRACYGIGKCQDFNQHGSIQTEPCEESSCCPENGGWSEWSPWLPCSVTCETGFTLRKRLCTEPPPKCGGTCIGPREERSGCDTGVCPTHGGWSEWASWGPCAGMCKHEGNSPPEQLRHRTCTNPPPSAVPPGNDCKGPITDTQLCHSLPFCPVNGNWGAWSEPSECSVTCGVGRQTQRRNCDSPAPKHGGLYCQGDDTTISLCNTNKHCPAHGHWSEWGEWGECQSTSSKENKCKKKPGQWRRVKNCLGKDHGGQACPGDRVEFGKCFNIKDCPMPGIWSGWSDWSFCKPDCGEHSVQKRVKTCVPDITGYSNADLSMFSGKPKINCPLTNDTESRPCFNVPECS</sequence>
<evidence type="ECO:0000313" key="10">
    <source>
        <dbReference type="Proteomes" id="UP000752171"/>
    </source>
</evidence>
<feature type="chain" id="PRO_5044669726" evidence="6">
    <location>
        <begin position="22"/>
        <end position="436"/>
    </location>
</feature>
<evidence type="ECO:0000256" key="5">
    <source>
        <dbReference type="ARBA" id="ARBA00023157"/>
    </source>
</evidence>
<name>A0A8B9LPX2_ASTMX</name>
<dbReference type="EMBL" id="JAICCE010000012">
    <property type="protein sequence ID" value="KAG9270740.1"/>
    <property type="molecule type" value="Genomic_DNA"/>
</dbReference>
<evidence type="ECO:0000313" key="8">
    <source>
        <dbReference type="Ensembl" id="ENSAMXP00005053655.1"/>
    </source>
</evidence>
<dbReference type="PRINTS" id="PR01705">
    <property type="entry name" value="TSP1REPEAT"/>
</dbReference>
<dbReference type="OrthoDB" id="446173at2759"/>
<reference evidence="7 10" key="1">
    <citation type="submission" date="2021-07" db="EMBL/GenBank/DDBJ databases">
        <authorList>
            <person name="Imarazene B."/>
            <person name="Zahm M."/>
            <person name="Klopp C."/>
            <person name="Cabau C."/>
            <person name="Beille S."/>
            <person name="Jouanno E."/>
            <person name="Castinel A."/>
            <person name="Lluch J."/>
            <person name="Gil L."/>
            <person name="Kuchtly C."/>
            <person name="Lopez Roques C."/>
            <person name="Donnadieu C."/>
            <person name="Parrinello H."/>
            <person name="Journot L."/>
            <person name="Du K."/>
            <person name="Schartl M."/>
            <person name="Retaux S."/>
            <person name="Guiguen Y."/>
        </authorList>
    </citation>
    <scope>NUCLEOTIDE SEQUENCE [LARGE SCALE GENOMIC DNA]</scope>
    <source>
        <strain evidence="7">Pach_M1</strain>
        <tissue evidence="7">Testis</tissue>
    </source>
</reference>
<evidence type="ECO:0000256" key="3">
    <source>
        <dbReference type="ARBA" id="ARBA00022729"/>
    </source>
</evidence>
<comment type="subcellular location">
    <subcellularLocation>
        <location evidence="1">Secreted</location>
    </subcellularLocation>
</comment>
<dbReference type="InterPro" id="IPR000884">
    <property type="entry name" value="TSP1_rpt"/>
</dbReference>
<keyword evidence="2" id="KW-0964">Secreted</keyword>
<dbReference type="Gene3D" id="2.20.100.10">
    <property type="entry name" value="Thrombospondin type-1 (TSP1) repeat"/>
    <property type="match status" value="6"/>
</dbReference>
<keyword evidence="5" id="KW-1015">Disulfide bond</keyword>
<keyword evidence="3 6" id="KW-0732">Signal</keyword>
<dbReference type="Ensembl" id="ENSAMXT00005058015.1">
    <property type="protein sequence ID" value="ENSAMXP00005053655.1"/>
    <property type="gene ID" value="ENSAMXG00005024030.1"/>
</dbReference>
<dbReference type="OMA" id="CQACRSP"/>
<dbReference type="InterPro" id="IPR049536">
    <property type="entry name" value="CFP_TSR-0"/>
</dbReference>
<dbReference type="InterPro" id="IPR054019">
    <property type="entry name" value="CFP_TSR_C"/>
</dbReference>
<evidence type="ECO:0000256" key="6">
    <source>
        <dbReference type="SAM" id="SignalP"/>
    </source>
</evidence>
<evidence type="ECO:0000313" key="7">
    <source>
        <dbReference type="EMBL" id="KAG9270740.1"/>
    </source>
</evidence>
<dbReference type="Pfam" id="PF18487">
    <property type="entry name" value="TSR"/>
    <property type="match status" value="1"/>
</dbReference>